<evidence type="ECO:0000313" key="2">
    <source>
        <dbReference type="EMBL" id="TKW51677.1"/>
    </source>
</evidence>
<accession>A0A4U6XCY0</accession>
<feature type="compositionally biased region" description="Low complexity" evidence="1">
    <location>
        <begin position="1"/>
        <end position="10"/>
    </location>
</feature>
<evidence type="ECO:0000313" key="3">
    <source>
        <dbReference type="Proteomes" id="UP000310108"/>
    </source>
</evidence>
<keyword evidence="3" id="KW-1185">Reference proteome</keyword>
<feature type="region of interest" description="Disordered" evidence="1">
    <location>
        <begin position="1"/>
        <end position="42"/>
    </location>
</feature>
<proteinExistence type="predicted"/>
<name>A0A4U6XCY0_9PEZI</name>
<protein>
    <submittedName>
        <fullName evidence="2">Uncharacterized protein</fullName>
    </submittedName>
</protein>
<sequence>MQPATSTSPSPFSPPASTPPSASTSRPRARSTCSTSKLSRPSSPTLIASFDGLVNALLETSLGAVARIREFEAETPRGGLYQTTEQVVQDLIRCEF</sequence>
<organism evidence="2 3">
    <name type="scientific">Colletotrichum tanaceti</name>
    <dbReference type="NCBI Taxonomy" id="1306861"/>
    <lineage>
        <taxon>Eukaryota</taxon>
        <taxon>Fungi</taxon>
        <taxon>Dikarya</taxon>
        <taxon>Ascomycota</taxon>
        <taxon>Pezizomycotina</taxon>
        <taxon>Sordariomycetes</taxon>
        <taxon>Hypocreomycetidae</taxon>
        <taxon>Glomerellales</taxon>
        <taxon>Glomerellaceae</taxon>
        <taxon>Colletotrichum</taxon>
        <taxon>Colletotrichum destructivum species complex</taxon>
    </lineage>
</organism>
<dbReference type="Proteomes" id="UP000310108">
    <property type="component" value="Unassembled WGS sequence"/>
</dbReference>
<reference evidence="2 3" key="1">
    <citation type="journal article" date="2019" name="PLoS ONE">
        <title>Comparative genome analysis indicates high evolutionary potential of pathogenicity genes in Colletotrichum tanaceti.</title>
        <authorList>
            <person name="Lelwala R.V."/>
            <person name="Korhonen P.K."/>
            <person name="Young N.D."/>
            <person name="Scott J.B."/>
            <person name="Ades P.A."/>
            <person name="Gasser R.B."/>
            <person name="Taylor P.W.J."/>
        </authorList>
    </citation>
    <scope>NUCLEOTIDE SEQUENCE [LARGE SCALE GENOMIC DNA]</scope>
    <source>
        <strain evidence="2">BRIP57314</strain>
    </source>
</reference>
<gene>
    <name evidence="2" type="ORF">CTA1_2805</name>
</gene>
<dbReference type="EMBL" id="PJEX01000289">
    <property type="protein sequence ID" value="TKW51677.1"/>
    <property type="molecule type" value="Genomic_DNA"/>
</dbReference>
<evidence type="ECO:0000256" key="1">
    <source>
        <dbReference type="SAM" id="MobiDB-lite"/>
    </source>
</evidence>
<dbReference type="AlphaFoldDB" id="A0A4U6XCY0"/>
<feature type="compositionally biased region" description="Low complexity" evidence="1">
    <location>
        <begin position="19"/>
        <end position="36"/>
    </location>
</feature>
<comment type="caution">
    <text evidence="2">The sequence shown here is derived from an EMBL/GenBank/DDBJ whole genome shotgun (WGS) entry which is preliminary data.</text>
</comment>